<evidence type="ECO:0000259" key="6">
    <source>
        <dbReference type="SMART" id="SM00235"/>
    </source>
</evidence>
<evidence type="ECO:0000256" key="5">
    <source>
        <dbReference type="SAM" id="MobiDB-lite"/>
    </source>
</evidence>
<name>U5DPT7_9CHRO</name>
<reference evidence="7 8" key="1">
    <citation type="submission" date="2013-05" db="EMBL/GenBank/DDBJ databases">
        <title>Draft genome sequence of Rubidibacter lacunae KORDI 51-2.</title>
        <authorList>
            <person name="Choi D.H."/>
            <person name="Noh J.H."/>
            <person name="Kwon K.-K."/>
            <person name="Lee J.-H."/>
            <person name="Ryu J.-Y."/>
        </authorList>
    </citation>
    <scope>NUCLEOTIDE SEQUENCE [LARGE SCALE GENOMIC DNA]</scope>
    <source>
        <strain evidence="7 8">KORDI 51-2</strain>
    </source>
</reference>
<evidence type="ECO:0000313" key="7">
    <source>
        <dbReference type="EMBL" id="ERN42604.1"/>
    </source>
</evidence>
<proteinExistence type="predicted"/>
<sequence>MQWRSRAVVILLGFVLCTVLVWSWLLPSGGSESPLSESPPEISTPPFPELQAHPLPPSLEAWDVTSAGDYFGQVEPTLLGYLVWTEFPVRVWIDRSSESAPTSAGERFGQWRASVLAAVREWSVYLPLTEVEMRDDADIAIARRRPPLAIVRDRITGLTEFGAARTAQTRFEFYARSHPDGSESLLQRMTVEIGPEQSAARTLATARHELGHALGIWGHSPDPGDALYAAHVPESPKISARDINTLKRIYQQPTRLGWLLLTEQTGNRGNDSDDDRSLDGQHARPYIWSQRDRVSRQRG</sequence>
<dbReference type="Gene3D" id="3.40.390.10">
    <property type="entry name" value="Collagenase (Catalytic Domain)"/>
    <property type="match status" value="1"/>
</dbReference>
<keyword evidence="3" id="KW-0378">Hydrolase</keyword>
<feature type="region of interest" description="Disordered" evidence="5">
    <location>
        <begin position="264"/>
        <end position="299"/>
    </location>
</feature>
<dbReference type="GO" id="GO:0008270">
    <property type="term" value="F:zinc ion binding"/>
    <property type="evidence" value="ECO:0007669"/>
    <property type="project" value="InterPro"/>
</dbReference>
<evidence type="ECO:0000256" key="2">
    <source>
        <dbReference type="ARBA" id="ARBA00022723"/>
    </source>
</evidence>
<dbReference type="AlphaFoldDB" id="U5DPT7"/>
<dbReference type="InterPro" id="IPR024079">
    <property type="entry name" value="MetalloPept_cat_dom_sf"/>
</dbReference>
<comment type="caution">
    <text evidence="7">The sequence shown here is derived from an EMBL/GenBank/DDBJ whole genome shotgun (WGS) entry which is preliminary data.</text>
</comment>
<keyword evidence="2" id="KW-0479">Metal-binding</keyword>
<feature type="compositionally biased region" description="Basic and acidic residues" evidence="5">
    <location>
        <begin position="290"/>
        <end position="299"/>
    </location>
</feature>
<evidence type="ECO:0000256" key="1">
    <source>
        <dbReference type="ARBA" id="ARBA00022670"/>
    </source>
</evidence>
<organism evidence="7 8">
    <name type="scientific">Rubidibacter lacunae KORDI 51-2</name>
    <dbReference type="NCBI Taxonomy" id="582515"/>
    <lineage>
        <taxon>Bacteria</taxon>
        <taxon>Bacillati</taxon>
        <taxon>Cyanobacteriota</taxon>
        <taxon>Cyanophyceae</taxon>
        <taxon>Oscillatoriophycideae</taxon>
        <taxon>Chroococcales</taxon>
        <taxon>Aphanothecaceae</taxon>
        <taxon>Rubidibacter</taxon>
    </lineage>
</organism>
<evidence type="ECO:0000256" key="3">
    <source>
        <dbReference type="ARBA" id="ARBA00022801"/>
    </source>
</evidence>
<protein>
    <submittedName>
        <fullName evidence="7">Putative Zn-dependent protease</fullName>
    </submittedName>
</protein>
<evidence type="ECO:0000256" key="4">
    <source>
        <dbReference type="ARBA" id="ARBA00022833"/>
    </source>
</evidence>
<dbReference type="Pfam" id="PF00413">
    <property type="entry name" value="Peptidase_M10"/>
    <property type="match status" value="1"/>
</dbReference>
<keyword evidence="4" id="KW-0862">Zinc</keyword>
<gene>
    <name evidence="7" type="ORF">KR51_00006960</name>
</gene>
<dbReference type="GO" id="GO:0004222">
    <property type="term" value="F:metalloendopeptidase activity"/>
    <property type="evidence" value="ECO:0007669"/>
    <property type="project" value="InterPro"/>
</dbReference>
<dbReference type="InterPro" id="IPR001818">
    <property type="entry name" value="Pept_M10_metallopeptidase"/>
</dbReference>
<dbReference type="InterPro" id="IPR006026">
    <property type="entry name" value="Peptidase_Metallo"/>
</dbReference>
<dbReference type="SUPFAM" id="SSF55486">
    <property type="entry name" value="Metalloproteases ('zincins'), catalytic domain"/>
    <property type="match status" value="1"/>
</dbReference>
<keyword evidence="1 7" id="KW-0645">Protease</keyword>
<accession>U5DPT7</accession>
<dbReference type="PATRIC" id="fig|582515.4.peg.772"/>
<dbReference type="EMBL" id="ASSJ01000015">
    <property type="protein sequence ID" value="ERN42604.1"/>
    <property type="molecule type" value="Genomic_DNA"/>
</dbReference>
<dbReference type="RefSeq" id="WP_022604750.1">
    <property type="nucleotide sequence ID" value="NZ_ASSJ01000015.1"/>
</dbReference>
<dbReference type="GO" id="GO:0031012">
    <property type="term" value="C:extracellular matrix"/>
    <property type="evidence" value="ECO:0007669"/>
    <property type="project" value="InterPro"/>
</dbReference>
<dbReference type="SMART" id="SM00235">
    <property type="entry name" value="ZnMc"/>
    <property type="match status" value="1"/>
</dbReference>
<evidence type="ECO:0000313" key="8">
    <source>
        <dbReference type="Proteomes" id="UP000016960"/>
    </source>
</evidence>
<dbReference type="STRING" id="582515.KR51_00006960"/>
<dbReference type="CDD" id="cd04279">
    <property type="entry name" value="ZnMc_MMP_like_1"/>
    <property type="match status" value="1"/>
</dbReference>
<dbReference type="InParanoid" id="U5DPT7"/>
<keyword evidence="8" id="KW-1185">Reference proteome</keyword>
<dbReference type="eggNOG" id="COG5549">
    <property type="taxonomic scope" value="Bacteria"/>
</dbReference>
<feature type="domain" description="Peptidase metallopeptidase" evidence="6">
    <location>
        <begin position="80"/>
        <end position="252"/>
    </location>
</feature>
<dbReference type="Proteomes" id="UP000016960">
    <property type="component" value="Unassembled WGS sequence"/>
</dbReference>
<dbReference type="GO" id="GO:0006508">
    <property type="term" value="P:proteolysis"/>
    <property type="evidence" value="ECO:0007669"/>
    <property type="project" value="UniProtKB-KW"/>
</dbReference>